<dbReference type="EMBL" id="SMKU01000022">
    <property type="protein sequence ID" value="TDD94152.1"/>
    <property type="molecule type" value="Genomic_DNA"/>
</dbReference>
<keyword evidence="3" id="KW-1185">Reference proteome</keyword>
<evidence type="ECO:0000256" key="1">
    <source>
        <dbReference type="SAM" id="MobiDB-lite"/>
    </source>
</evidence>
<feature type="compositionally biased region" description="Basic and acidic residues" evidence="1">
    <location>
        <begin position="7"/>
        <end position="17"/>
    </location>
</feature>
<dbReference type="OrthoDB" id="3480900at2"/>
<sequence length="100" mass="11317">MTSQKLHHADDIPHIDENDPLPAFGIPEGRWAAPYLSDTTGLWTVHLRGPLTRLELDAGLVDRLHASEWSELKKAMARQDERAREVTDSPDMGPTWSHRP</sequence>
<protein>
    <submittedName>
        <fullName evidence="2">Uncharacterized protein</fullName>
    </submittedName>
</protein>
<name>A0A4R5CAS3_9ACTN</name>
<feature type="region of interest" description="Disordered" evidence="1">
    <location>
        <begin position="76"/>
        <end position="100"/>
    </location>
</feature>
<dbReference type="RefSeq" id="WP_131890330.1">
    <property type="nucleotide sequence ID" value="NZ_SMKU01000022.1"/>
</dbReference>
<evidence type="ECO:0000313" key="2">
    <source>
        <dbReference type="EMBL" id="TDD94152.1"/>
    </source>
</evidence>
<proteinExistence type="predicted"/>
<feature type="compositionally biased region" description="Basic and acidic residues" evidence="1">
    <location>
        <begin position="76"/>
        <end position="87"/>
    </location>
</feature>
<dbReference type="AlphaFoldDB" id="A0A4R5CAS3"/>
<evidence type="ECO:0000313" key="3">
    <source>
        <dbReference type="Proteomes" id="UP000294513"/>
    </source>
</evidence>
<organism evidence="2 3">
    <name type="scientific">Actinomadura rubrisoli</name>
    <dbReference type="NCBI Taxonomy" id="2530368"/>
    <lineage>
        <taxon>Bacteria</taxon>
        <taxon>Bacillati</taxon>
        <taxon>Actinomycetota</taxon>
        <taxon>Actinomycetes</taxon>
        <taxon>Streptosporangiales</taxon>
        <taxon>Thermomonosporaceae</taxon>
        <taxon>Actinomadura</taxon>
    </lineage>
</organism>
<feature type="region of interest" description="Disordered" evidence="1">
    <location>
        <begin position="1"/>
        <end position="23"/>
    </location>
</feature>
<gene>
    <name evidence="2" type="ORF">E1298_07525</name>
</gene>
<comment type="caution">
    <text evidence="2">The sequence shown here is derived from an EMBL/GenBank/DDBJ whole genome shotgun (WGS) entry which is preliminary data.</text>
</comment>
<dbReference type="Proteomes" id="UP000294513">
    <property type="component" value="Unassembled WGS sequence"/>
</dbReference>
<accession>A0A4R5CAS3</accession>
<reference evidence="2 3" key="1">
    <citation type="submission" date="2019-03" db="EMBL/GenBank/DDBJ databases">
        <title>Draft genome sequences of novel Actinobacteria.</title>
        <authorList>
            <person name="Sahin N."/>
            <person name="Ay H."/>
            <person name="Saygin H."/>
        </authorList>
    </citation>
    <scope>NUCLEOTIDE SEQUENCE [LARGE SCALE GENOMIC DNA]</scope>
    <source>
        <strain evidence="2 3">H3C3</strain>
    </source>
</reference>